<dbReference type="Proteomes" id="UP000010824">
    <property type="component" value="Chromosome"/>
</dbReference>
<feature type="transmembrane region" description="Helical" evidence="12">
    <location>
        <begin position="127"/>
        <end position="147"/>
    </location>
</feature>
<dbReference type="KEGG" id="mfo:Metfor_1133"/>
<dbReference type="Gene3D" id="1.10.357.140">
    <property type="entry name" value="UbiA prenyltransferase"/>
    <property type="match status" value="1"/>
</dbReference>
<dbReference type="InterPro" id="IPR044878">
    <property type="entry name" value="UbiA_sf"/>
</dbReference>
<dbReference type="Pfam" id="PF01040">
    <property type="entry name" value="UbiA"/>
    <property type="match status" value="1"/>
</dbReference>
<evidence type="ECO:0000256" key="11">
    <source>
        <dbReference type="ARBA" id="ARBA00023264"/>
    </source>
</evidence>
<feature type="transmembrane region" description="Helical" evidence="12">
    <location>
        <begin position="200"/>
        <end position="220"/>
    </location>
</feature>
<dbReference type="EMBL" id="CP003167">
    <property type="protein sequence ID" value="AGB02179.1"/>
    <property type="molecule type" value="Genomic_DNA"/>
</dbReference>
<keyword evidence="8 12" id="KW-0443">Lipid metabolism</keyword>
<keyword evidence="11 12" id="KW-1208">Phospholipid metabolism</keyword>
<keyword evidence="4 12" id="KW-0808">Transferase</keyword>
<dbReference type="AlphaFoldDB" id="L0HGK1"/>
<evidence type="ECO:0000256" key="1">
    <source>
        <dbReference type="ARBA" id="ARBA00004651"/>
    </source>
</evidence>
<dbReference type="RefSeq" id="WP_015285143.1">
    <property type="nucleotide sequence ID" value="NC_019943.1"/>
</dbReference>
<dbReference type="InterPro" id="IPR050475">
    <property type="entry name" value="Prenyltransferase_related"/>
</dbReference>
<evidence type="ECO:0000313" key="13">
    <source>
        <dbReference type="EMBL" id="AGB02179.1"/>
    </source>
</evidence>
<dbReference type="eggNOG" id="arCOG00476">
    <property type="taxonomic scope" value="Archaea"/>
</dbReference>
<feature type="transmembrane region" description="Helical" evidence="12">
    <location>
        <begin position="257"/>
        <end position="279"/>
    </location>
</feature>
<comment type="similarity">
    <text evidence="12">Belongs to the UbiA prenyltransferase family. DGGGP synthase subfamily.</text>
</comment>
<evidence type="ECO:0000256" key="9">
    <source>
        <dbReference type="ARBA" id="ARBA00023136"/>
    </source>
</evidence>
<reference evidence="13 14" key="2">
    <citation type="journal article" date="2014" name="Genome Announc.">
        <title>Complete Genome Sequence of Methanoregula formicica SMSPT, a Mesophilic Hydrogenotrophic Methanogen Isolated from a Methanogenic Upflow Anaerobic Sludge Blanket Reactor.</title>
        <authorList>
            <person name="Yamamoto K."/>
            <person name="Tamaki H."/>
            <person name="Cadillo-Quiroz H."/>
            <person name="Imachi H."/>
            <person name="Kyrpides N."/>
            <person name="Woyke T."/>
            <person name="Goodwin L."/>
            <person name="Zinder S.H."/>
            <person name="Kamagata Y."/>
            <person name="Liu W.T."/>
        </authorList>
    </citation>
    <scope>NUCLEOTIDE SEQUENCE [LARGE SCALE GENOMIC DNA]</scope>
    <source>
        <strain evidence="14">DSM 22288 / NBRC 105244 / SMSP</strain>
    </source>
</reference>
<accession>L0HGK1</accession>
<dbReference type="STRING" id="593750.Metfor_1133"/>
<organism evidence="13 14">
    <name type="scientific">Methanoregula formicica (strain DSM 22288 / NBRC 105244 / SMSP)</name>
    <dbReference type="NCBI Taxonomy" id="593750"/>
    <lineage>
        <taxon>Archaea</taxon>
        <taxon>Methanobacteriati</taxon>
        <taxon>Methanobacteriota</taxon>
        <taxon>Stenosarchaea group</taxon>
        <taxon>Methanomicrobia</taxon>
        <taxon>Methanomicrobiales</taxon>
        <taxon>Methanoregulaceae</taxon>
        <taxon>Methanoregula</taxon>
    </lineage>
</organism>
<dbReference type="NCBIfam" id="NF009521">
    <property type="entry name" value="PRK12882.1"/>
    <property type="match status" value="1"/>
</dbReference>
<dbReference type="OrthoDB" id="11851at2157"/>
<feature type="transmembrane region" description="Helical" evidence="12">
    <location>
        <begin position="153"/>
        <end position="173"/>
    </location>
</feature>
<keyword evidence="3 12" id="KW-0444">Lipid biosynthesis</keyword>
<reference evidence="14" key="1">
    <citation type="submission" date="2011-12" db="EMBL/GenBank/DDBJ databases">
        <title>Complete sequence of Methanoregula formicicum SMSP.</title>
        <authorList>
            <person name="Lucas S."/>
            <person name="Han J."/>
            <person name="Lapidus A."/>
            <person name="Cheng J.-F."/>
            <person name="Goodwin L."/>
            <person name="Pitluck S."/>
            <person name="Peters L."/>
            <person name="Ovchinnikova G."/>
            <person name="Teshima H."/>
            <person name="Detter J.C."/>
            <person name="Han C."/>
            <person name="Tapia R."/>
            <person name="Land M."/>
            <person name="Hauser L."/>
            <person name="Kyrpides N."/>
            <person name="Ivanova N."/>
            <person name="Pagani I."/>
            <person name="Imachi H."/>
            <person name="Tamaki H."/>
            <person name="Sekiguchi Y."/>
            <person name="Kamagata Y."/>
            <person name="Cadillo-Quiroz H."/>
            <person name="Zinder S."/>
            <person name="Liu W.-T."/>
            <person name="Woyke T."/>
        </authorList>
    </citation>
    <scope>NUCLEOTIDE SEQUENCE [LARGE SCALE GENOMIC DNA]</scope>
    <source>
        <strain evidence="14">DSM 22288 / NBRC 105244 / SMSP</strain>
    </source>
</reference>
<evidence type="ECO:0000256" key="10">
    <source>
        <dbReference type="ARBA" id="ARBA00023209"/>
    </source>
</evidence>
<evidence type="ECO:0000256" key="4">
    <source>
        <dbReference type="ARBA" id="ARBA00022679"/>
    </source>
</evidence>
<feature type="transmembrane region" description="Helical" evidence="12">
    <location>
        <begin position="226"/>
        <end position="245"/>
    </location>
</feature>
<dbReference type="HAMAP" id="MF_01286">
    <property type="entry name" value="DGGGP_synth"/>
    <property type="match status" value="1"/>
</dbReference>
<dbReference type="GO" id="GO:0000287">
    <property type="term" value="F:magnesium ion binding"/>
    <property type="evidence" value="ECO:0007669"/>
    <property type="project" value="UniProtKB-UniRule"/>
</dbReference>
<evidence type="ECO:0000313" key="14">
    <source>
        <dbReference type="Proteomes" id="UP000010824"/>
    </source>
</evidence>
<comment type="subcellular location">
    <subcellularLocation>
        <location evidence="1 12">Cell membrane</location>
        <topology evidence="1 12">Multi-pass membrane protein</topology>
    </subcellularLocation>
</comment>
<evidence type="ECO:0000256" key="8">
    <source>
        <dbReference type="ARBA" id="ARBA00023098"/>
    </source>
</evidence>
<comment type="pathway">
    <text evidence="12">Membrane lipid metabolism; glycerophospholipid metabolism.</text>
</comment>
<dbReference type="CDD" id="cd13961">
    <property type="entry name" value="PT_UbiA_DGGGPS"/>
    <property type="match status" value="1"/>
</dbReference>
<dbReference type="GeneID" id="14310446"/>
<evidence type="ECO:0000256" key="2">
    <source>
        <dbReference type="ARBA" id="ARBA00022475"/>
    </source>
</evidence>
<name>L0HGK1_METFS</name>
<dbReference type="GO" id="GO:0046474">
    <property type="term" value="P:glycerophospholipid biosynthetic process"/>
    <property type="evidence" value="ECO:0007669"/>
    <property type="project" value="UniProtKB-UniRule"/>
</dbReference>
<dbReference type="GO" id="GO:0047295">
    <property type="term" value="F:geranylgeranylglycerol-phosphate geranylgeranyltransferase activity"/>
    <property type="evidence" value="ECO:0007669"/>
    <property type="project" value="UniProtKB-UniRule"/>
</dbReference>
<keyword evidence="10 12" id="KW-0594">Phospholipid biosynthesis</keyword>
<comment type="catalytic activity">
    <reaction evidence="12">
        <text>sn-3-O-(geranylgeranyl)glycerol 1-phosphate + (2E,6E,10E)-geranylgeranyl diphosphate = 2,3-bis-O-(geranylgeranyl)-sn-glycerol 1-phosphate + diphosphate</text>
        <dbReference type="Rhea" id="RHEA:18109"/>
        <dbReference type="ChEBI" id="CHEBI:33019"/>
        <dbReference type="ChEBI" id="CHEBI:57677"/>
        <dbReference type="ChEBI" id="CHEBI:58756"/>
        <dbReference type="ChEBI" id="CHEBI:58837"/>
        <dbReference type="EC" id="2.5.1.42"/>
    </reaction>
</comment>
<keyword evidence="5 12" id="KW-0812">Transmembrane</keyword>
<comment type="cofactor">
    <cofactor evidence="12">
        <name>Mg(2+)</name>
        <dbReference type="ChEBI" id="CHEBI:18420"/>
    </cofactor>
</comment>
<dbReference type="EC" id="2.5.1.42" evidence="12"/>
<dbReference type="FunCoup" id="L0HGK1">
    <property type="interactions" value="89"/>
</dbReference>
<dbReference type="GO" id="GO:0005886">
    <property type="term" value="C:plasma membrane"/>
    <property type="evidence" value="ECO:0007669"/>
    <property type="project" value="UniProtKB-SubCell"/>
</dbReference>
<dbReference type="PANTHER" id="PTHR42723:SF1">
    <property type="entry name" value="CHLOROPHYLL SYNTHASE, CHLOROPLASTIC"/>
    <property type="match status" value="1"/>
</dbReference>
<keyword evidence="2 12" id="KW-1003">Cell membrane</keyword>
<dbReference type="HOGENOM" id="CLU_073311_1_1_2"/>
<feature type="transmembrane region" description="Helical" evidence="12">
    <location>
        <begin position="12"/>
        <end position="38"/>
    </location>
</feature>
<protein>
    <recommendedName>
        <fullName evidence="12">Digeranylgeranylglyceryl phosphate synthase</fullName>
        <shortName evidence="12">DGGGP synthase</shortName>
        <shortName evidence="12">DGGGPS</shortName>
        <ecNumber evidence="12">2.5.1.42</ecNumber>
    </recommendedName>
    <alternativeName>
        <fullName evidence="12">(S)-2,3-di-O-geranylgeranylglyceryl phosphate synthase</fullName>
    </alternativeName>
    <alternativeName>
        <fullName evidence="12">Geranylgeranylglycerol-phosphate geranylgeranyltransferase</fullName>
    </alternativeName>
</protein>
<comment type="function">
    <text evidence="12">Prenyltransferase that catalyzes the transfer of the geranylgeranyl moiety of geranylgeranyl diphosphate (GGPP) to the C2 hydroxyl of (S)-3-O-geranylgeranylglyceryl phosphate (GGGP). This reaction is the second ether-bond-formation step in the biosynthesis of archaeal membrane lipids.</text>
</comment>
<proteinExistence type="inferred from homology"/>
<evidence type="ECO:0000256" key="12">
    <source>
        <dbReference type="HAMAP-Rule" id="MF_01286"/>
    </source>
</evidence>
<dbReference type="InterPro" id="IPR000537">
    <property type="entry name" value="UbiA_prenyltransferase"/>
</dbReference>
<gene>
    <name evidence="13" type="ordered locus">Metfor_1133</name>
</gene>
<keyword evidence="14" id="KW-1185">Reference proteome</keyword>
<evidence type="ECO:0000256" key="5">
    <source>
        <dbReference type="ARBA" id="ARBA00022692"/>
    </source>
</evidence>
<dbReference type="UniPathway" id="UPA00940"/>
<evidence type="ECO:0000256" key="6">
    <source>
        <dbReference type="ARBA" id="ARBA00022842"/>
    </source>
</evidence>
<feature type="transmembrane region" description="Helical" evidence="12">
    <location>
        <begin position="82"/>
        <end position="115"/>
    </location>
</feature>
<evidence type="ECO:0000256" key="3">
    <source>
        <dbReference type="ARBA" id="ARBA00022516"/>
    </source>
</evidence>
<evidence type="ECO:0000256" key="7">
    <source>
        <dbReference type="ARBA" id="ARBA00022989"/>
    </source>
</evidence>
<keyword evidence="9 12" id="KW-0472">Membrane</keyword>
<dbReference type="PANTHER" id="PTHR42723">
    <property type="entry name" value="CHLOROPHYLL SYNTHASE"/>
    <property type="match status" value="1"/>
</dbReference>
<keyword evidence="6 12" id="KW-0460">Magnesium</keyword>
<sequence precursor="true">MSAAGFLNIIRPANAVMAGVAAVVAYFIAAGALVPAALLLPVVVTLITAAGNVINDYFDAEIDAVNRADRPIPSGQVSRNAALWYAVALFLSGIAVCLFTNWICIAFAVFNSLLLALYAARLKSMPLVGNIAVSYLSGSMFLFGGAFAGMDGLIHLVPIAVMTFLAMMARELIKDAEDVEGDKAGGAVTLPIMIGVKKTALAAFVFVLLSAIASAVPFLWWGIPYLVLIGLVDVILLAAAIKALSCDTPACVRQSKASAALKYGMFASLLVFVISALFFG</sequence>
<dbReference type="InParanoid" id="L0HGK1"/>
<dbReference type="InterPro" id="IPR023547">
    <property type="entry name" value="DGGGP_synth"/>
</dbReference>
<keyword evidence="7 12" id="KW-1133">Transmembrane helix</keyword>